<reference evidence="1" key="1">
    <citation type="journal article" date="2023" name="Insect Mol. Biol.">
        <title>Genome sequencing provides insights into the evolution of gene families encoding plant cell wall-degrading enzymes in longhorned beetles.</title>
        <authorList>
            <person name="Shin N.R."/>
            <person name="Okamura Y."/>
            <person name="Kirsch R."/>
            <person name="Pauchet Y."/>
        </authorList>
    </citation>
    <scope>NUCLEOTIDE SEQUENCE</scope>
    <source>
        <strain evidence="1">AMC_N1</strain>
    </source>
</reference>
<protein>
    <submittedName>
        <fullName evidence="1">Uncharacterized protein</fullName>
    </submittedName>
</protein>
<dbReference type="Gene3D" id="3.40.50.1820">
    <property type="entry name" value="alpha/beta hydrolase"/>
    <property type="match status" value="2"/>
</dbReference>
<dbReference type="InterPro" id="IPR029058">
    <property type="entry name" value="AB_hydrolase_fold"/>
</dbReference>
<proteinExistence type="predicted"/>
<name>A0AAV8Y0K3_9CUCU</name>
<evidence type="ECO:0000313" key="2">
    <source>
        <dbReference type="Proteomes" id="UP001162162"/>
    </source>
</evidence>
<comment type="caution">
    <text evidence="1">The sequence shown here is derived from an EMBL/GenBank/DDBJ whole genome shotgun (WGS) entry which is preliminary data.</text>
</comment>
<dbReference type="Proteomes" id="UP001162162">
    <property type="component" value="Unassembled WGS sequence"/>
</dbReference>
<evidence type="ECO:0000313" key="1">
    <source>
        <dbReference type="EMBL" id="KAJ8944053.1"/>
    </source>
</evidence>
<dbReference type="AlphaFoldDB" id="A0AAV8Y0K3"/>
<gene>
    <name evidence="1" type="ORF">NQ318_016251</name>
</gene>
<dbReference type="SUPFAM" id="SSF53474">
    <property type="entry name" value="alpha/beta-Hydrolases"/>
    <property type="match status" value="1"/>
</dbReference>
<keyword evidence="2" id="KW-1185">Reference proteome</keyword>
<accession>A0AAV8Y0K3</accession>
<sequence>MTYFAAFFLVNNGYDVWMPTVRGAGFSTQHKHLTMEDPSYWNFSSIRVTPMGTTMSYIYSSVRKDHANTHLKALISLSPVAYLRTMTPLYKVLVPVFQTLLRSFINAGMYAIGHQQSLHQLIYKMCRLYPTIIACFMINSLGTGLSSEQVLPEMIPVFASYFPAAISMKTLHHFIQLIASGGRFQYYDYGFNNPIYYKSMLAPVYDVSNITLPVFLFIGRKDAIAVDSTSQVPGLLGTKAHKS</sequence>
<dbReference type="EMBL" id="JAPWTK010000269">
    <property type="protein sequence ID" value="KAJ8944053.1"/>
    <property type="molecule type" value="Genomic_DNA"/>
</dbReference>
<dbReference type="PANTHER" id="PTHR11005">
    <property type="entry name" value="LYSOSOMAL ACID LIPASE-RELATED"/>
    <property type="match status" value="1"/>
</dbReference>
<organism evidence="1 2">
    <name type="scientific">Aromia moschata</name>
    <dbReference type="NCBI Taxonomy" id="1265417"/>
    <lineage>
        <taxon>Eukaryota</taxon>
        <taxon>Metazoa</taxon>
        <taxon>Ecdysozoa</taxon>
        <taxon>Arthropoda</taxon>
        <taxon>Hexapoda</taxon>
        <taxon>Insecta</taxon>
        <taxon>Pterygota</taxon>
        <taxon>Neoptera</taxon>
        <taxon>Endopterygota</taxon>
        <taxon>Coleoptera</taxon>
        <taxon>Polyphaga</taxon>
        <taxon>Cucujiformia</taxon>
        <taxon>Chrysomeloidea</taxon>
        <taxon>Cerambycidae</taxon>
        <taxon>Cerambycinae</taxon>
        <taxon>Callichromatini</taxon>
        <taxon>Aromia</taxon>
    </lineage>
</organism>